<evidence type="ECO:0000313" key="4">
    <source>
        <dbReference type="EMBL" id="KAK7403401.1"/>
    </source>
</evidence>
<organism evidence="4 5">
    <name type="scientific">Neonectria punicea</name>
    <dbReference type="NCBI Taxonomy" id="979145"/>
    <lineage>
        <taxon>Eukaryota</taxon>
        <taxon>Fungi</taxon>
        <taxon>Dikarya</taxon>
        <taxon>Ascomycota</taxon>
        <taxon>Pezizomycotina</taxon>
        <taxon>Sordariomycetes</taxon>
        <taxon>Hypocreomycetidae</taxon>
        <taxon>Hypocreales</taxon>
        <taxon>Nectriaceae</taxon>
        <taxon>Neonectria</taxon>
    </lineage>
</organism>
<dbReference type="EMBL" id="JAZAVJ010000247">
    <property type="protein sequence ID" value="KAK7403401.1"/>
    <property type="molecule type" value="Genomic_DNA"/>
</dbReference>
<keyword evidence="1" id="KW-0539">Nucleus</keyword>
<dbReference type="Gene3D" id="4.10.240.10">
    <property type="entry name" value="Zn(2)-C6 fungal-type DNA-binding domain"/>
    <property type="match status" value="1"/>
</dbReference>
<dbReference type="PANTHER" id="PTHR31668">
    <property type="entry name" value="GLUCOSE TRANSPORT TRANSCRIPTION REGULATOR RGT1-RELATED-RELATED"/>
    <property type="match status" value="1"/>
</dbReference>
<evidence type="ECO:0000313" key="5">
    <source>
        <dbReference type="Proteomes" id="UP001498476"/>
    </source>
</evidence>
<evidence type="ECO:0000256" key="1">
    <source>
        <dbReference type="ARBA" id="ARBA00023242"/>
    </source>
</evidence>
<proteinExistence type="predicted"/>
<accession>A0ABR1GNG4</accession>
<dbReference type="SMART" id="SM00066">
    <property type="entry name" value="GAL4"/>
    <property type="match status" value="1"/>
</dbReference>
<reference evidence="4 5" key="1">
    <citation type="journal article" date="2025" name="Microbiol. Resour. Announc.">
        <title>Draft genome sequences for Neonectria magnoliae and Neonectria punicea, canker pathogens of Liriodendron tulipifera and Acer saccharum in West Virginia.</title>
        <authorList>
            <person name="Petronek H.M."/>
            <person name="Kasson M.T."/>
            <person name="Metheny A.M."/>
            <person name="Stauder C.M."/>
            <person name="Lovett B."/>
            <person name="Lynch S.C."/>
            <person name="Garnas J.R."/>
            <person name="Kasson L.R."/>
            <person name="Stajich J.E."/>
        </authorList>
    </citation>
    <scope>NUCLEOTIDE SEQUENCE [LARGE SCALE GENOMIC DNA]</scope>
    <source>
        <strain evidence="4 5">NRRL 64653</strain>
    </source>
</reference>
<feature type="domain" description="Zn(2)-C6 fungal-type" evidence="3">
    <location>
        <begin position="15"/>
        <end position="53"/>
    </location>
</feature>
<dbReference type="Pfam" id="PF00172">
    <property type="entry name" value="Zn_clus"/>
    <property type="match status" value="1"/>
</dbReference>
<keyword evidence="5" id="KW-1185">Reference proteome</keyword>
<dbReference type="InterPro" id="IPR036864">
    <property type="entry name" value="Zn2-C6_fun-type_DNA-bd_sf"/>
</dbReference>
<evidence type="ECO:0000256" key="2">
    <source>
        <dbReference type="SAM" id="MobiDB-lite"/>
    </source>
</evidence>
<evidence type="ECO:0000259" key="3">
    <source>
        <dbReference type="PROSITE" id="PS50048"/>
    </source>
</evidence>
<dbReference type="InterPro" id="IPR001138">
    <property type="entry name" value="Zn2Cys6_DnaBD"/>
</dbReference>
<gene>
    <name evidence="4" type="ORF">QQX98_010814</name>
</gene>
<dbReference type="SUPFAM" id="SSF57701">
    <property type="entry name" value="Zn2/Cys6 DNA-binding domain"/>
    <property type="match status" value="1"/>
</dbReference>
<dbReference type="PROSITE" id="PS50048">
    <property type="entry name" value="ZN2_CY6_FUNGAL_2"/>
    <property type="match status" value="1"/>
</dbReference>
<feature type="region of interest" description="Disordered" evidence="2">
    <location>
        <begin position="81"/>
        <end position="103"/>
    </location>
</feature>
<dbReference type="InterPro" id="IPR050797">
    <property type="entry name" value="Carb_Metab_Trans_Reg"/>
</dbReference>
<protein>
    <recommendedName>
        <fullName evidence="3">Zn(2)-C6 fungal-type domain-containing protein</fullName>
    </recommendedName>
</protein>
<dbReference type="Proteomes" id="UP001498476">
    <property type="component" value="Unassembled WGS sequence"/>
</dbReference>
<comment type="caution">
    <text evidence="4">The sequence shown here is derived from an EMBL/GenBank/DDBJ whole genome shotgun (WGS) entry which is preliminary data.</text>
</comment>
<name>A0ABR1GNG4_9HYPO</name>
<dbReference type="CDD" id="cd00067">
    <property type="entry name" value="GAL4"/>
    <property type="match status" value="1"/>
</dbReference>
<sequence>MSRTPGSSDKPLRYSCDRCHSLKVRCPRSVIADKTTFDQPCLRCLKAGVGCVSSIQRKVGRPSKAAKKKPRDRVLEMEAPRQDSGGAVGVVDGEMQQPSTGDSQADILQLGPDSMLHEWFPMDFDIDADIPAFFFSSDSPTAIEAAGEMADDTGTLDEILKHQSKTDSPAISEYPDKHTPSDSLFQFSTVITTKDTFPATSPASSFSSTTAYYRKLSELSVKILASSEGKNDAIDWARILKDVIGFSEELFDTARRTLPSFFGLSPLSSRGSTISQADSSLTFDDNETSIDNTFSSKPIKTDDWMSNGPRSKTHCVPQSAVIFSLLGCYTQILYLCEMTIDGLWADLEADKAENASTFKFLLEASLAVQSVTYLLGRLRRAFSVPEMENNGHGKSPDHTGDLHVWHGSFVGGNELEDGLLGQAFAEMRDREEQLMRRTHHLQEKIVNS</sequence>